<evidence type="ECO:0000256" key="1">
    <source>
        <dbReference type="SAM" id="MobiDB-lite"/>
    </source>
</evidence>
<evidence type="ECO:0000313" key="2">
    <source>
        <dbReference type="EMBL" id="AUX21596.1"/>
    </source>
</evidence>
<organism evidence="2 3">
    <name type="scientific">Sorangium cellulosum</name>
    <name type="common">Polyangium cellulosum</name>
    <dbReference type="NCBI Taxonomy" id="56"/>
    <lineage>
        <taxon>Bacteria</taxon>
        <taxon>Pseudomonadati</taxon>
        <taxon>Myxococcota</taxon>
        <taxon>Polyangia</taxon>
        <taxon>Polyangiales</taxon>
        <taxon>Polyangiaceae</taxon>
        <taxon>Sorangium</taxon>
    </lineage>
</organism>
<protein>
    <submittedName>
        <fullName evidence="2">Uncharacterized protein</fullName>
    </submittedName>
</protein>
<feature type="compositionally biased region" description="Pro residues" evidence="1">
    <location>
        <begin position="159"/>
        <end position="179"/>
    </location>
</feature>
<sequence length="382" mass="39013">MARRVPRTRPIAHNAPPLRGGAGALVSARAARALGAGLCASVALAPAAARAACDGGAADVSWVRLEGAEAQCPAAAQVRAEVSRRLRRELGATGEGPSIEAVVQGRPGAWSAQIRTEGCDGAPPAVRKLTDSAMTCEPIATAATLLIALAIDPEADLSEPPPAPAADPEPPPPPRPAPAPAAISPPAEPPFPWPAEPPPRPPPAEPPPPPSLSVAWRGLAALGLLPAPAPGAALSAEWSFLPRWTLSTGALWLPELRADDPTFAFGITAGWLGACVEAIRSRAVALGVCGRLVAGSIHAVIFEDLDEPRVVPTTPGARPWLSAAAGPRLAVRVVGPLRIEAGVDLLVPATRYSFRVQGDLPAAFEQPAVAGTVFGGLGVTFR</sequence>
<name>A0A4P2PYE1_SORCE</name>
<feature type="compositionally biased region" description="Pro residues" evidence="1">
    <location>
        <begin position="186"/>
        <end position="211"/>
    </location>
</feature>
<reference evidence="2 3" key="1">
    <citation type="submission" date="2015-09" db="EMBL/GenBank/DDBJ databases">
        <title>Sorangium comparison.</title>
        <authorList>
            <person name="Zaburannyi N."/>
            <person name="Bunk B."/>
            <person name="Overmann J."/>
            <person name="Mueller R."/>
        </authorList>
    </citation>
    <scope>NUCLEOTIDE SEQUENCE [LARGE SCALE GENOMIC DNA]</scope>
    <source>
        <strain evidence="2 3">So ceGT47</strain>
    </source>
</reference>
<dbReference type="Proteomes" id="UP000295781">
    <property type="component" value="Chromosome"/>
</dbReference>
<feature type="region of interest" description="Disordered" evidence="1">
    <location>
        <begin position="155"/>
        <end position="211"/>
    </location>
</feature>
<accession>A0A4P2PYE1</accession>
<dbReference type="EMBL" id="CP012670">
    <property type="protein sequence ID" value="AUX21596.1"/>
    <property type="molecule type" value="Genomic_DNA"/>
</dbReference>
<gene>
    <name evidence="2" type="ORF">SOCEGT47_020820</name>
</gene>
<proteinExistence type="predicted"/>
<evidence type="ECO:0000313" key="3">
    <source>
        <dbReference type="Proteomes" id="UP000295781"/>
    </source>
</evidence>
<dbReference type="AlphaFoldDB" id="A0A4P2PYE1"/>